<sequence length="413" mass="46733">MSNLDEILHASPCSDAEGPLSSHGHGGASPLNSPHFSPVAFNAFIDFDEEYEILQRIGEGCFARLFLVEHRKTGAEVVLKVVHKSTTHAADFFREFHYAYYLSPHQNILNTYDVAFQAKDCMFFAQELAPFGDLTSHVTEHGIGELSSKRVISQVASALDFMHSKELVHRDIKLDNILVFSGDFSMVKLTDFGSTRRAGQLLRKKDDFWLPYSPPELCDILLNEGFYVETASDAWSLGIVLFVCLTGEVPWQKADIRDPRFGQEFVPWQKRKSTRVPKKFSNFSPRLLRLLRRLLEPKSEMRAPVTEVDKYLKDKWLLRAPVVTPTKESGPTGADEAESLQYTLQSCTTEKKLLLKTFRSYGIETTVDREAKKQWLQEWLASAAVVQSEDDSPCRAGACRCSPPRREMSMSPA</sequence>
<dbReference type="GO" id="GO:0004674">
    <property type="term" value="F:protein serine/threonine kinase activity"/>
    <property type="evidence" value="ECO:0007669"/>
    <property type="project" value="UniProtKB-KW"/>
</dbReference>
<keyword evidence="1" id="KW-0067">ATP-binding</keyword>
<gene>
    <name evidence="2" type="ORF">CTOB1V02_LOCUS10140</name>
</gene>
<dbReference type="SUPFAM" id="SSF56112">
    <property type="entry name" value="Protein kinase-like (PK-like)"/>
    <property type="match status" value="1"/>
</dbReference>
<dbReference type="InterPro" id="IPR000719">
    <property type="entry name" value="Prot_kinase_dom"/>
</dbReference>
<reference evidence="2" key="1">
    <citation type="submission" date="2020-11" db="EMBL/GenBank/DDBJ databases">
        <authorList>
            <person name="Tran Van P."/>
        </authorList>
    </citation>
    <scope>NUCLEOTIDE SEQUENCE</scope>
</reference>
<dbReference type="EMBL" id="OB664489">
    <property type="protein sequence ID" value="CAD7232304.1"/>
    <property type="molecule type" value="Genomic_DNA"/>
</dbReference>
<organism evidence="2">
    <name type="scientific">Cyprideis torosa</name>
    <dbReference type="NCBI Taxonomy" id="163714"/>
    <lineage>
        <taxon>Eukaryota</taxon>
        <taxon>Metazoa</taxon>
        <taxon>Ecdysozoa</taxon>
        <taxon>Arthropoda</taxon>
        <taxon>Crustacea</taxon>
        <taxon>Oligostraca</taxon>
        <taxon>Ostracoda</taxon>
        <taxon>Podocopa</taxon>
        <taxon>Podocopida</taxon>
        <taxon>Cytherocopina</taxon>
        <taxon>Cytheroidea</taxon>
        <taxon>Cytherideidae</taxon>
        <taxon>Cyprideis</taxon>
    </lineage>
</organism>
<dbReference type="PROSITE" id="PS50011">
    <property type="entry name" value="PROTEIN_KINASE_DOM"/>
    <property type="match status" value="1"/>
</dbReference>
<dbReference type="InterPro" id="IPR011009">
    <property type="entry name" value="Kinase-like_dom_sf"/>
</dbReference>
<dbReference type="PROSITE" id="PS00108">
    <property type="entry name" value="PROTEIN_KINASE_ST"/>
    <property type="match status" value="1"/>
</dbReference>
<comment type="similarity">
    <text evidence="1">Belongs to the protein kinase superfamily.</text>
</comment>
<dbReference type="PANTHER" id="PTHR24359">
    <property type="entry name" value="SERINE/THREONINE-PROTEIN KINASE SBK1"/>
    <property type="match status" value="1"/>
</dbReference>
<dbReference type="PROSITE" id="PS00107">
    <property type="entry name" value="PROTEIN_KINASE_ATP"/>
    <property type="match status" value="1"/>
</dbReference>
<keyword evidence="1" id="KW-0808">Transferase</keyword>
<dbReference type="Pfam" id="PF00069">
    <property type="entry name" value="Pkinase"/>
    <property type="match status" value="1"/>
</dbReference>
<dbReference type="PANTHER" id="PTHR24359:SF1">
    <property type="entry name" value="INHIBITOR OF NUCLEAR FACTOR KAPPA-B KINASE EPSILON SUBUNIT HOMOLOG 1-RELATED"/>
    <property type="match status" value="1"/>
</dbReference>
<keyword evidence="1" id="KW-0723">Serine/threonine-protein kinase</keyword>
<protein>
    <submittedName>
        <fullName evidence="2">Uncharacterized protein</fullName>
    </submittedName>
</protein>
<dbReference type="Gene3D" id="1.10.510.10">
    <property type="entry name" value="Transferase(Phosphotransferase) domain 1"/>
    <property type="match status" value="1"/>
</dbReference>
<name>A0A7R8WIE0_9CRUS</name>
<dbReference type="SMART" id="SM00220">
    <property type="entry name" value="S_TKc"/>
    <property type="match status" value="1"/>
</dbReference>
<dbReference type="OrthoDB" id="6513151at2759"/>
<keyword evidence="1" id="KW-0547">Nucleotide-binding</keyword>
<dbReference type="GO" id="GO:0005524">
    <property type="term" value="F:ATP binding"/>
    <property type="evidence" value="ECO:0007669"/>
    <property type="project" value="UniProtKB-UniRule"/>
</dbReference>
<evidence type="ECO:0000256" key="1">
    <source>
        <dbReference type="RuleBase" id="RU000304"/>
    </source>
</evidence>
<dbReference type="InterPro" id="IPR017441">
    <property type="entry name" value="Protein_kinase_ATP_BS"/>
</dbReference>
<proteinExistence type="inferred from homology"/>
<dbReference type="AlphaFoldDB" id="A0A7R8WIE0"/>
<dbReference type="InterPro" id="IPR008271">
    <property type="entry name" value="Ser/Thr_kinase_AS"/>
</dbReference>
<evidence type="ECO:0000313" key="2">
    <source>
        <dbReference type="EMBL" id="CAD7232304.1"/>
    </source>
</evidence>
<keyword evidence="1" id="KW-0418">Kinase</keyword>
<accession>A0A7R8WIE0</accession>